<feature type="region of interest" description="Disordered" evidence="6">
    <location>
        <begin position="345"/>
        <end position="380"/>
    </location>
</feature>
<proteinExistence type="predicted"/>
<evidence type="ECO:0000256" key="4">
    <source>
        <dbReference type="ARBA" id="ARBA00022786"/>
    </source>
</evidence>
<evidence type="ECO:0000256" key="3">
    <source>
        <dbReference type="ARBA" id="ARBA00022679"/>
    </source>
</evidence>
<dbReference type="EMBL" id="ML119165">
    <property type="protein sequence ID" value="RPB08298.1"/>
    <property type="molecule type" value="Genomic_DNA"/>
</dbReference>
<dbReference type="GO" id="GO:0000209">
    <property type="term" value="P:protein polyubiquitination"/>
    <property type="evidence" value="ECO:0007669"/>
    <property type="project" value="InterPro"/>
</dbReference>
<feature type="compositionally biased region" description="Polar residues" evidence="6">
    <location>
        <begin position="478"/>
        <end position="489"/>
    </location>
</feature>
<dbReference type="InterPro" id="IPR044611">
    <property type="entry name" value="E3A/B/C-like"/>
</dbReference>
<evidence type="ECO:0000256" key="1">
    <source>
        <dbReference type="ARBA" id="ARBA00000885"/>
    </source>
</evidence>
<accession>A0A3N4KFP7</accession>
<feature type="region of interest" description="Disordered" evidence="6">
    <location>
        <begin position="260"/>
        <end position="314"/>
    </location>
</feature>
<dbReference type="EC" id="2.3.2.26" evidence="2"/>
<dbReference type="SMART" id="SM00119">
    <property type="entry name" value="HECTc"/>
    <property type="match status" value="1"/>
</dbReference>
<dbReference type="Proteomes" id="UP000277580">
    <property type="component" value="Unassembled WGS sequence"/>
</dbReference>
<feature type="region of interest" description="Disordered" evidence="6">
    <location>
        <begin position="470"/>
        <end position="502"/>
    </location>
</feature>
<protein>
    <recommendedName>
        <fullName evidence="2">HECT-type E3 ubiquitin transferase</fullName>
        <ecNumber evidence="2">2.3.2.26</ecNumber>
    </recommendedName>
</protein>
<dbReference type="FunCoup" id="A0A3N4KFP7">
    <property type="interactions" value="65"/>
</dbReference>
<feature type="compositionally biased region" description="Pro residues" evidence="6">
    <location>
        <begin position="192"/>
        <end position="204"/>
    </location>
</feature>
<dbReference type="Gene3D" id="3.30.2410.10">
    <property type="entry name" value="Hect, E3 ligase catalytic domain"/>
    <property type="match status" value="1"/>
</dbReference>
<evidence type="ECO:0000256" key="5">
    <source>
        <dbReference type="PROSITE-ProRule" id="PRU00104"/>
    </source>
</evidence>
<gene>
    <name evidence="8" type="ORF">P167DRAFT_555417</name>
</gene>
<dbReference type="PROSITE" id="PS50237">
    <property type="entry name" value="HECT"/>
    <property type="match status" value="1"/>
</dbReference>
<dbReference type="PANTHER" id="PTHR45700">
    <property type="entry name" value="UBIQUITIN-PROTEIN LIGASE E3C"/>
    <property type="match status" value="1"/>
</dbReference>
<feature type="compositionally biased region" description="Polar residues" evidence="6">
    <location>
        <begin position="28"/>
        <end position="49"/>
    </location>
</feature>
<reference evidence="8 9" key="1">
    <citation type="journal article" date="2018" name="Nat. Ecol. Evol.">
        <title>Pezizomycetes genomes reveal the molecular basis of ectomycorrhizal truffle lifestyle.</title>
        <authorList>
            <person name="Murat C."/>
            <person name="Payen T."/>
            <person name="Noel B."/>
            <person name="Kuo A."/>
            <person name="Morin E."/>
            <person name="Chen J."/>
            <person name="Kohler A."/>
            <person name="Krizsan K."/>
            <person name="Balestrini R."/>
            <person name="Da Silva C."/>
            <person name="Montanini B."/>
            <person name="Hainaut M."/>
            <person name="Levati E."/>
            <person name="Barry K.W."/>
            <person name="Belfiori B."/>
            <person name="Cichocki N."/>
            <person name="Clum A."/>
            <person name="Dockter R.B."/>
            <person name="Fauchery L."/>
            <person name="Guy J."/>
            <person name="Iotti M."/>
            <person name="Le Tacon F."/>
            <person name="Lindquist E.A."/>
            <person name="Lipzen A."/>
            <person name="Malagnac F."/>
            <person name="Mello A."/>
            <person name="Molinier V."/>
            <person name="Miyauchi S."/>
            <person name="Poulain J."/>
            <person name="Riccioni C."/>
            <person name="Rubini A."/>
            <person name="Sitrit Y."/>
            <person name="Splivallo R."/>
            <person name="Traeger S."/>
            <person name="Wang M."/>
            <person name="Zifcakova L."/>
            <person name="Wipf D."/>
            <person name="Zambonelli A."/>
            <person name="Paolocci F."/>
            <person name="Nowrousian M."/>
            <person name="Ottonello S."/>
            <person name="Baldrian P."/>
            <person name="Spatafora J.W."/>
            <person name="Henrissat B."/>
            <person name="Nagy L.G."/>
            <person name="Aury J.M."/>
            <person name="Wincker P."/>
            <person name="Grigoriev I.V."/>
            <person name="Bonfante P."/>
            <person name="Martin F.M."/>
        </authorList>
    </citation>
    <scope>NUCLEOTIDE SEQUENCE [LARGE SCALE GENOMIC DNA]</scope>
    <source>
        <strain evidence="8 9">CCBAS932</strain>
    </source>
</reference>
<dbReference type="OrthoDB" id="8068875at2759"/>
<feature type="active site" description="Glycyl thioester intermediate" evidence="5">
    <location>
        <position position="1048"/>
    </location>
</feature>
<organism evidence="8 9">
    <name type="scientific">Morchella conica CCBAS932</name>
    <dbReference type="NCBI Taxonomy" id="1392247"/>
    <lineage>
        <taxon>Eukaryota</taxon>
        <taxon>Fungi</taxon>
        <taxon>Dikarya</taxon>
        <taxon>Ascomycota</taxon>
        <taxon>Pezizomycotina</taxon>
        <taxon>Pezizomycetes</taxon>
        <taxon>Pezizales</taxon>
        <taxon>Morchellaceae</taxon>
        <taxon>Morchella</taxon>
    </lineage>
</organism>
<keyword evidence="9" id="KW-1185">Reference proteome</keyword>
<dbReference type="InterPro" id="IPR035983">
    <property type="entry name" value="Hect_E3_ubiquitin_ligase"/>
</dbReference>
<evidence type="ECO:0000256" key="2">
    <source>
        <dbReference type="ARBA" id="ARBA00012485"/>
    </source>
</evidence>
<dbReference type="InterPro" id="IPR000569">
    <property type="entry name" value="HECT_dom"/>
</dbReference>
<evidence type="ECO:0000256" key="6">
    <source>
        <dbReference type="SAM" id="MobiDB-lite"/>
    </source>
</evidence>
<keyword evidence="4 5" id="KW-0833">Ubl conjugation pathway</keyword>
<feature type="region of interest" description="Disordered" evidence="6">
    <location>
        <begin position="188"/>
        <end position="225"/>
    </location>
</feature>
<dbReference type="STRING" id="1392247.A0A3N4KFP7"/>
<feature type="region of interest" description="Disordered" evidence="6">
    <location>
        <begin position="1"/>
        <end position="101"/>
    </location>
</feature>
<dbReference type="GO" id="GO:0061630">
    <property type="term" value="F:ubiquitin protein ligase activity"/>
    <property type="evidence" value="ECO:0007669"/>
    <property type="project" value="UniProtKB-EC"/>
</dbReference>
<evidence type="ECO:0000259" key="7">
    <source>
        <dbReference type="PROSITE" id="PS50237"/>
    </source>
</evidence>
<evidence type="ECO:0000313" key="8">
    <source>
        <dbReference type="EMBL" id="RPB08298.1"/>
    </source>
</evidence>
<dbReference type="SUPFAM" id="SSF56204">
    <property type="entry name" value="Hect, E3 ligase catalytic domain"/>
    <property type="match status" value="1"/>
</dbReference>
<dbReference type="Gene3D" id="3.30.2160.10">
    <property type="entry name" value="Hect, E3 ligase catalytic domain"/>
    <property type="match status" value="1"/>
</dbReference>
<dbReference type="AlphaFoldDB" id="A0A3N4KFP7"/>
<dbReference type="Gene3D" id="3.90.1750.10">
    <property type="entry name" value="Hect, E3 ligase catalytic domains"/>
    <property type="match status" value="1"/>
</dbReference>
<feature type="domain" description="HECT" evidence="7">
    <location>
        <begin position="734"/>
        <end position="1080"/>
    </location>
</feature>
<dbReference type="PANTHER" id="PTHR45700:SF8">
    <property type="entry name" value="HECT-TYPE E3 UBIQUITIN TRANSFERASE"/>
    <property type="match status" value="1"/>
</dbReference>
<evidence type="ECO:0000313" key="9">
    <source>
        <dbReference type="Proteomes" id="UP000277580"/>
    </source>
</evidence>
<comment type="catalytic activity">
    <reaction evidence="1">
        <text>S-ubiquitinyl-[E2 ubiquitin-conjugating enzyme]-L-cysteine + [acceptor protein]-L-lysine = [E2 ubiquitin-conjugating enzyme]-L-cysteine + N(6)-ubiquitinyl-[acceptor protein]-L-lysine.</text>
        <dbReference type="EC" id="2.3.2.26"/>
    </reaction>
</comment>
<dbReference type="Pfam" id="PF00632">
    <property type="entry name" value="HECT"/>
    <property type="match status" value="1"/>
</dbReference>
<sequence>MPSWPSRLLPPPHNQDQLSVPEQPPSRPSTSRSHGRSQSHYIPSGNSNPPGAHLEPGRHYISRANEGDMLGSLERDGGHTAHSGNNRRHSTVPTDMVSGMAGNGGNLQTNFTTGRCSCCDSYVRWPTHLSVFRCTTCTTINDLAPAEQCTKGVIHQGKGSIPPISAERTRSIINSCIRGFLEQREWLDNMPEHPPPPPPIPIPGRPSDESGGLGGPVQTPPVFSKFSPNTAAAMMAFPAHRDLADAAPSRRPSLPILSLSESFSSTATPPPRDRRSMYVPAGKGSLSPGSNGADRPETGSRQNPESTPHEELVRKSFRPLENYLTTTFGSCDCLNASFLKRRSEGLEPKSQDIRSTSPRRSKSPAKSSKEIDIPPTSVRSPGIDWESVDELYDMVINVGADYRDENTDSRSWDSELRKDMEDARAHIGRSLLKATESVLKRPGRPLKKPEDVRFLLIILANPLLYPESSRPVSKVHGMSSSSDLRQASTSSNRSGNSGGPGHHSGIIKRIMGLVGNLDNSIHHYLVSWFTRMPEVQFRRLVELVGSFITYRLTRQPARKKTQQATGMMGRGVKQLPYNDDWQIKAAAKVMALFFSANNNTAGRRGMVQNIKDDEENMNSAVMARREARRRGQIILTSEFYNMLLDYHDLIADFDVWESRSSKFCFCQYSFLLSMGSKIQILEHDAKRQMEVQARQAFFNSISTRRAVNQYLVLKVRRECLVEDSLRGISEGAGGIDDIKKGLRIEFIGEDGVDAGGLKKEWFLMVARDVFDPNYGMFIYDEDSKYCYFNPYSLESSEEYYLVGMLLGLAIYNSTILDVALPPYVFKKLLHLTNKHQLATSSVRPPLVQTLEDLAVFRPALASGLVKLLEFEGDVEATFCRDFVAESERYGEVIVAPLCPGGENKPVTNANRKEFVDLYLRWILDTSVARQFEPFKRGFYTVCGGNALSLFRPEEIELLIRGSDEALDVSAMKAVAIYDGWGNATPADNDPVVRWFWSFFERISPKEQRMLLHFITGSDRIPAMGATSLIIKVGCLGQDCNRFPVARTCFNQICLWRYKRREKLESMLWRAVTESEGFGLK</sequence>
<keyword evidence="3" id="KW-0808">Transferase</keyword>
<name>A0A3N4KFP7_9PEZI</name>
<dbReference type="InParanoid" id="A0A3N4KFP7"/>
<dbReference type="CDD" id="cd00078">
    <property type="entry name" value="HECTc"/>
    <property type="match status" value="1"/>
</dbReference>